<keyword evidence="3" id="KW-1185">Reference proteome</keyword>
<reference evidence="2 3" key="1">
    <citation type="journal article" date="2012" name="G3 (Bethesda)">
        <title>Pichia sorbitophila, an interspecies yeast hybrid reveals early steps of genome resolution following polyploidization.</title>
        <authorList>
            <person name="Leh Louis V."/>
            <person name="Despons L."/>
            <person name="Friedrich A."/>
            <person name="Martin T."/>
            <person name="Durrens P."/>
            <person name="Casaregola S."/>
            <person name="Neuveglise C."/>
            <person name="Fairhead C."/>
            <person name="Marck C."/>
            <person name="Cruz J.A."/>
            <person name="Straub M.L."/>
            <person name="Kugler V."/>
            <person name="Sacerdot C."/>
            <person name="Uzunov Z."/>
            <person name="Thierry A."/>
            <person name="Weiss S."/>
            <person name="Bleykasten C."/>
            <person name="De Montigny J."/>
            <person name="Jacques N."/>
            <person name="Jung P."/>
            <person name="Lemaire M."/>
            <person name="Mallet S."/>
            <person name="Morel G."/>
            <person name="Richard G.F."/>
            <person name="Sarkar A."/>
            <person name="Savel G."/>
            <person name="Schacherer J."/>
            <person name="Seret M.L."/>
            <person name="Talla E."/>
            <person name="Samson G."/>
            <person name="Jubin C."/>
            <person name="Poulain J."/>
            <person name="Vacherie B."/>
            <person name="Barbe V."/>
            <person name="Pelletier E."/>
            <person name="Sherman D.J."/>
            <person name="Westhof E."/>
            <person name="Weissenbach J."/>
            <person name="Baret P.V."/>
            <person name="Wincker P."/>
            <person name="Gaillardin C."/>
            <person name="Dujon B."/>
            <person name="Souciet J.L."/>
        </authorList>
    </citation>
    <scope>NUCLEOTIDE SEQUENCE [LARGE SCALE GENOMIC DNA]</scope>
    <source>
        <strain evidence="3">ATCC MYA-4447 / BCRC 22081 / CBS 7064 / NBRC 10061 / NRRL Y-12695</strain>
    </source>
</reference>
<evidence type="ECO:0000313" key="2">
    <source>
        <dbReference type="EMBL" id="CCE85298.1"/>
    </source>
</evidence>
<dbReference type="HOGENOM" id="CLU_2292704_0_0_1"/>
<accession>G8Y3N0</accession>
<organism evidence="2 3">
    <name type="scientific">Pichia sorbitophila (strain ATCC MYA-4447 / BCRC 22081 / CBS 7064 / NBRC 10061 / NRRL Y-12695)</name>
    <name type="common">Hybrid yeast</name>
    <dbReference type="NCBI Taxonomy" id="559304"/>
    <lineage>
        <taxon>Eukaryota</taxon>
        <taxon>Fungi</taxon>
        <taxon>Dikarya</taxon>
        <taxon>Ascomycota</taxon>
        <taxon>Saccharomycotina</taxon>
        <taxon>Pichiomycetes</taxon>
        <taxon>Debaryomycetaceae</taxon>
        <taxon>Millerozyma</taxon>
    </lineage>
</organism>
<dbReference type="Proteomes" id="UP000005222">
    <property type="component" value="Chromosome M"/>
</dbReference>
<dbReference type="AlphaFoldDB" id="G8Y3N0"/>
<name>G8Y3N0_PICSO</name>
<gene>
    <name evidence="2" type="primary">Piso0_004884</name>
    <name evidence="2" type="ORF">GNLVRS01_PISO0M03070g</name>
</gene>
<dbReference type="InParanoid" id="G8Y3N0"/>
<proteinExistence type="predicted"/>
<feature type="compositionally biased region" description="Polar residues" evidence="1">
    <location>
        <begin position="41"/>
        <end position="55"/>
    </location>
</feature>
<feature type="region of interest" description="Disordered" evidence="1">
    <location>
        <begin position="41"/>
        <end position="67"/>
    </location>
</feature>
<evidence type="ECO:0000256" key="1">
    <source>
        <dbReference type="SAM" id="MobiDB-lite"/>
    </source>
</evidence>
<protein>
    <submittedName>
        <fullName evidence="2">Piso0_004884 protein</fullName>
    </submittedName>
</protein>
<dbReference type="EMBL" id="FO082047">
    <property type="protein sequence ID" value="CCE85298.1"/>
    <property type="molecule type" value="Genomic_DNA"/>
</dbReference>
<sequence>MLFRARVYSLMPCRAAQLPRWTPSSSTCLLNSPPLFHNTTAKHSITSPGYRQASSAPGDPTRTHAIQPFSSSPRAMFIFLMQLATKSRPSCLQRIPDERKR</sequence>
<evidence type="ECO:0000313" key="3">
    <source>
        <dbReference type="Proteomes" id="UP000005222"/>
    </source>
</evidence>